<protein>
    <submittedName>
        <fullName evidence="2">Secreted protein</fullName>
    </submittedName>
</protein>
<name>A0A1I7YDY3_9BILA</name>
<accession>A0A1I7YDY3</accession>
<reference evidence="2" key="1">
    <citation type="submission" date="2016-11" db="UniProtKB">
        <authorList>
            <consortium name="WormBaseParasite"/>
        </authorList>
    </citation>
    <scope>IDENTIFICATION</scope>
</reference>
<keyword evidence="1" id="KW-1185">Reference proteome</keyword>
<proteinExistence type="predicted"/>
<sequence length="163" mass="18095">MFKCFFPPVTTASVTVVCENLPYAERCPEQRISPYHCRCAIQIGVNLFSFPVCGSRKHGNSTDQYGNGIIWLYQGVPQQESVCSAAITHLRWPFGRVTPRSASASSPLFVYFSSVTFRTGCGMPKLSGRSNFVEEKVGVDRVGIKDGQGTLRDWQASHELVPR</sequence>
<dbReference type="AlphaFoldDB" id="A0A1I7YDY3"/>
<evidence type="ECO:0000313" key="1">
    <source>
        <dbReference type="Proteomes" id="UP000095287"/>
    </source>
</evidence>
<organism evidence="1 2">
    <name type="scientific">Steinernema glaseri</name>
    <dbReference type="NCBI Taxonomy" id="37863"/>
    <lineage>
        <taxon>Eukaryota</taxon>
        <taxon>Metazoa</taxon>
        <taxon>Ecdysozoa</taxon>
        <taxon>Nematoda</taxon>
        <taxon>Chromadorea</taxon>
        <taxon>Rhabditida</taxon>
        <taxon>Tylenchina</taxon>
        <taxon>Panagrolaimomorpha</taxon>
        <taxon>Strongyloidoidea</taxon>
        <taxon>Steinernematidae</taxon>
        <taxon>Steinernema</taxon>
    </lineage>
</organism>
<dbReference type="WBParaSite" id="L893_g15348.t1">
    <property type="protein sequence ID" value="L893_g15348.t1"/>
    <property type="gene ID" value="L893_g15348"/>
</dbReference>
<dbReference type="Proteomes" id="UP000095287">
    <property type="component" value="Unplaced"/>
</dbReference>
<evidence type="ECO:0000313" key="2">
    <source>
        <dbReference type="WBParaSite" id="L893_g15348.t1"/>
    </source>
</evidence>